<keyword evidence="1" id="KW-0472">Membrane</keyword>
<feature type="transmembrane region" description="Helical" evidence="1">
    <location>
        <begin position="123"/>
        <end position="150"/>
    </location>
</feature>
<protein>
    <submittedName>
        <fullName evidence="2">Uncharacterized protein</fullName>
    </submittedName>
</protein>
<dbReference type="OrthoDB" id="9553532at2"/>
<evidence type="ECO:0000256" key="1">
    <source>
        <dbReference type="SAM" id="Phobius"/>
    </source>
</evidence>
<organism evidence="2 3">
    <name type="scientific">Paraburkholderia diazotrophica</name>
    <dbReference type="NCBI Taxonomy" id="667676"/>
    <lineage>
        <taxon>Bacteria</taxon>
        <taxon>Pseudomonadati</taxon>
        <taxon>Pseudomonadota</taxon>
        <taxon>Betaproteobacteria</taxon>
        <taxon>Burkholderiales</taxon>
        <taxon>Burkholderiaceae</taxon>
        <taxon>Paraburkholderia</taxon>
    </lineage>
</organism>
<evidence type="ECO:0000313" key="2">
    <source>
        <dbReference type="EMBL" id="SEI80884.1"/>
    </source>
</evidence>
<keyword evidence="3" id="KW-1185">Reference proteome</keyword>
<accession>A0A1H6TRQ1</accession>
<keyword evidence="1" id="KW-1133">Transmembrane helix</keyword>
<evidence type="ECO:0000313" key="3">
    <source>
        <dbReference type="Proteomes" id="UP000198866"/>
    </source>
</evidence>
<gene>
    <name evidence="2" type="ORF">SAMN05192539_1004177</name>
</gene>
<proteinExistence type="predicted"/>
<dbReference type="RefSeq" id="WP_143062223.1">
    <property type="nucleotide sequence ID" value="NZ_FNYE01000004.1"/>
</dbReference>
<feature type="transmembrane region" description="Helical" evidence="1">
    <location>
        <begin position="93"/>
        <end position="111"/>
    </location>
</feature>
<name>A0A1H6TRQ1_9BURK</name>
<dbReference type="Proteomes" id="UP000198866">
    <property type="component" value="Unassembled WGS sequence"/>
</dbReference>
<sequence length="201" mass="21117">MKTSDALKLIKGAVEDVETKGQTVVATVNLKQLLDQMINDAQKEEAGVVVKTAEQIGHELEVWKARTAATTSLGAEMLKATTEAGQTALKSAILINGGAAVAILAFVGNAVTRWKIDPGSPLLTAVGFAMLTFVIGTGLAGASTAFRYLSQFAYGTAFDNSSKRWRTWGDLGSLVAVLLGVGSFVAFFIGGYQAFRAIVQA</sequence>
<feature type="transmembrane region" description="Helical" evidence="1">
    <location>
        <begin position="171"/>
        <end position="195"/>
    </location>
</feature>
<reference evidence="3" key="1">
    <citation type="submission" date="2016-10" db="EMBL/GenBank/DDBJ databases">
        <authorList>
            <person name="Varghese N."/>
            <person name="Submissions S."/>
        </authorList>
    </citation>
    <scope>NUCLEOTIDE SEQUENCE [LARGE SCALE GENOMIC DNA]</scope>
    <source>
        <strain evidence="3">LMG 26031</strain>
    </source>
</reference>
<keyword evidence="1" id="KW-0812">Transmembrane</keyword>
<dbReference type="AlphaFoldDB" id="A0A1H6TRQ1"/>
<dbReference type="EMBL" id="FNYE01000004">
    <property type="protein sequence ID" value="SEI80884.1"/>
    <property type="molecule type" value="Genomic_DNA"/>
</dbReference>